<feature type="compositionally biased region" description="Low complexity" evidence="1">
    <location>
        <begin position="485"/>
        <end position="496"/>
    </location>
</feature>
<feature type="chain" id="PRO_5047405059" description="Acid phosphatase" evidence="2">
    <location>
        <begin position="18"/>
        <end position="858"/>
    </location>
</feature>
<protein>
    <recommendedName>
        <fullName evidence="5">Acid phosphatase</fullName>
    </recommendedName>
</protein>
<proteinExistence type="predicted"/>
<reference evidence="3 4" key="1">
    <citation type="submission" date="2024-01" db="EMBL/GenBank/DDBJ databases">
        <title>Complete genome of Cladobotryum mycophilum ATHUM6906.</title>
        <authorList>
            <person name="Christinaki A.C."/>
            <person name="Myridakis A.I."/>
            <person name="Kouvelis V.N."/>
        </authorList>
    </citation>
    <scope>NUCLEOTIDE SEQUENCE [LARGE SCALE GENOMIC DNA]</scope>
    <source>
        <strain evidence="3 4">ATHUM6906</strain>
    </source>
</reference>
<dbReference type="InterPro" id="IPR017946">
    <property type="entry name" value="PLC-like_Pdiesterase_TIM-brl"/>
</dbReference>
<feature type="signal peptide" evidence="2">
    <location>
        <begin position="1"/>
        <end position="17"/>
    </location>
</feature>
<sequence>MLALLLAAAFAIPAASGFPACYGYDDCQQQVLRLNRPRLLTWTEGALRMNQIQVIGTHNSYHVEAPRKESDLQLMFSADAVDLEYSHLPLDSQLEHQHVRNLELDLLADDEGGEYAHPVIRRFAGLGGLEDVSLSDRGTKVLHIPDVDYHTVCSTLVSCLRIIKGWLDTHPQSVPIAMMMEFKTAEKLGQTLGGARVKPWDQGLMDSLDSEIRSVFPSEQLITPDDLRVQGKSLEQSILSQGWPDLESARGRIFFLMDNGPVHTARDAYTKGRPNLEGRVLFTNAAPGDADCAFQKLNDPSKEEDVLNIQKQVQAGYWVRTRADVPLKTVTNNCNTTMRDLALRSGAQVISTDFPSYGMSAKWGCDYAVRLPGDFDELEFEEAENSVVMSEEMEDSAARTAEEGYEDEVMPRFEGERDPLYQFDSSDPLFYYRPPTPFSPPGPSPLRTVSTLSVTPPTSPIDSPLFRHEETEQSTIVVETSDAWGSSSNDGDTSGSEGEENTLGSEREVTAPVKAPLVKDSSGQTLAGDAEKEVGQGRPSSNEDATFGNTQTREELMNIVEDLLTGELEKLLGSKRNGDDLPPEQEAELKRARLIKQHPLNEVASPLALRVMKAINTDFALKCSSHPKFPSNLSVDVKDDGSLDMTERIDLSEGDADADSKNPTGPCYRLLDDEYEGLIELLTEYEQKHCEWSKVLDVVDDGTTEYPRACDVLRALEKAYETAMEDRTRLESLADESDEAVMRENVEDWAPQTLCRMIGLEIPDGAPYSKWGRSLKTKNERIFTAYLDAKLAKDMIVEKEDVAGRKNYLNKARALLEVVKYSTASMDSMQASIYDLSNLEIDEGGTSYEAHRTLKIAQ</sequence>
<keyword evidence="4" id="KW-1185">Reference proteome</keyword>
<organism evidence="3 4">
    <name type="scientific">Cladobotryum mycophilum</name>
    <dbReference type="NCBI Taxonomy" id="491253"/>
    <lineage>
        <taxon>Eukaryota</taxon>
        <taxon>Fungi</taxon>
        <taxon>Dikarya</taxon>
        <taxon>Ascomycota</taxon>
        <taxon>Pezizomycotina</taxon>
        <taxon>Sordariomycetes</taxon>
        <taxon>Hypocreomycetidae</taxon>
        <taxon>Hypocreales</taxon>
        <taxon>Hypocreaceae</taxon>
        <taxon>Cladobotryum</taxon>
    </lineage>
</organism>
<gene>
    <name evidence="3" type="ORF">PT974_08032</name>
</gene>
<dbReference type="Gene3D" id="3.20.20.190">
    <property type="entry name" value="Phosphatidylinositol (PI) phosphodiesterase"/>
    <property type="match status" value="1"/>
</dbReference>
<evidence type="ECO:0008006" key="5">
    <source>
        <dbReference type="Google" id="ProtNLM"/>
    </source>
</evidence>
<keyword evidence="2" id="KW-0732">Signal</keyword>
<dbReference type="SUPFAM" id="SSF51695">
    <property type="entry name" value="PLC-like phosphodiesterases"/>
    <property type="match status" value="1"/>
</dbReference>
<feature type="compositionally biased region" description="Low complexity" evidence="1">
    <location>
        <begin position="445"/>
        <end position="456"/>
    </location>
</feature>
<evidence type="ECO:0000256" key="2">
    <source>
        <dbReference type="SAM" id="SignalP"/>
    </source>
</evidence>
<dbReference type="InterPro" id="IPR032075">
    <property type="entry name" value="PI-PLC-C1"/>
</dbReference>
<evidence type="ECO:0000256" key="1">
    <source>
        <dbReference type="SAM" id="MobiDB-lite"/>
    </source>
</evidence>
<dbReference type="Pfam" id="PF16670">
    <property type="entry name" value="PI-PLC-C1"/>
    <property type="match status" value="1"/>
</dbReference>
<name>A0ABR0SC72_9HYPO</name>
<dbReference type="EMBL" id="JAVFKD010000014">
    <property type="protein sequence ID" value="KAK5989772.1"/>
    <property type="molecule type" value="Genomic_DNA"/>
</dbReference>
<feature type="region of interest" description="Disordered" evidence="1">
    <location>
        <begin position="433"/>
        <end position="553"/>
    </location>
</feature>
<feature type="compositionally biased region" description="Pro residues" evidence="1">
    <location>
        <begin position="434"/>
        <end position="444"/>
    </location>
</feature>
<dbReference type="CDD" id="cd08589">
    <property type="entry name" value="PI-PLCc_SaPLC1_like"/>
    <property type="match status" value="1"/>
</dbReference>
<evidence type="ECO:0000313" key="3">
    <source>
        <dbReference type="EMBL" id="KAK5989772.1"/>
    </source>
</evidence>
<dbReference type="Proteomes" id="UP001338125">
    <property type="component" value="Unassembled WGS sequence"/>
</dbReference>
<comment type="caution">
    <text evidence="3">The sequence shown here is derived from an EMBL/GenBank/DDBJ whole genome shotgun (WGS) entry which is preliminary data.</text>
</comment>
<accession>A0ABR0SC72</accession>
<evidence type="ECO:0000313" key="4">
    <source>
        <dbReference type="Proteomes" id="UP001338125"/>
    </source>
</evidence>
<feature type="compositionally biased region" description="Polar residues" evidence="1">
    <location>
        <begin position="538"/>
        <end position="551"/>
    </location>
</feature>